<proteinExistence type="predicted"/>
<accession>A0A8K0SKU8</accession>
<gene>
    <name evidence="1" type="ORF">B0I35DRAFT_441801</name>
</gene>
<evidence type="ECO:0000313" key="1">
    <source>
        <dbReference type="EMBL" id="KAH7308393.1"/>
    </source>
</evidence>
<keyword evidence="2" id="KW-1185">Reference proteome</keyword>
<sequence length="58" mass="6258">MPWKNKDSSRTVSVGSGIRNRPRFQLLMDAKVIISGMMTNSRPIRNMPVPTGGAASAA</sequence>
<dbReference type="EMBL" id="JAGPNK010000015">
    <property type="protein sequence ID" value="KAH7308393.1"/>
    <property type="molecule type" value="Genomic_DNA"/>
</dbReference>
<dbReference type="OrthoDB" id="5110261at2759"/>
<name>A0A8K0SKU8_9HYPO</name>
<reference evidence="1" key="1">
    <citation type="journal article" date="2021" name="Nat. Commun.">
        <title>Genetic determinants of endophytism in the Arabidopsis root mycobiome.</title>
        <authorList>
            <person name="Mesny F."/>
            <person name="Miyauchi S."/>
            <person name="Thiergart T."/>
            <person name="Pickel B."/>
            <person name="Atanasova L."/>
            <person name="Karlsson M."/>
            <person name="Huettel B."/>
            <person name="Barry K.W."/>
            <person name="Haridas S."/>
            <person name="Chen C."/>
            <person name="Bauer D."/>
            <person name="Andreopoulos W."/>
            <person name="Pangilinan J."/>
            <person name="LaButti K."/>
            <person name="Riley R."/>
            <person name="Lipzen A."/>
            <person name="Clum A."/>
            <person name="Drula E."/>
            <person name="Henrissat B."/>
            <person name="Kohler A."/>
            <person name="Grigoriev I.V."/>
            <person name="Martin F.M."/>
            <person name="Hacquard S."/>
        </authorList>
    </citation>
    <scope>NUCLEOTIDE SEQUENCE</scope>
    <source>
        <strain evidence="1">MPI-CAGE-CH-0235</strain>
    </source>
</reference>
<dbReference type="AlphaFoldDB" id="A0A8K0SKU8"/>
<organism evidence="1 2">
    <name type="scientific">Stachybotrys elegans</name>
    <dbReference type="NCBI Taxonomy" id="80388"/>
    <lineage>
        <taxon>Eukaryota</taxon>
        <taxon>Fungi</taxon>
        <taxon>Dikarya</taxon>
        <taxon>Ascomycota</taxon>
        <taxon>Pezizomycotina</taxon>
        <taxon>Sordariomycetes</taxon>
        <taxon>Hypocreomycetidae</taxon>
        <taxon>Hypocreales</taxon>
        <taxon>Stachybotryaceae</taxon>
        <taxon>Stachybotrys</taxon>
    </lineage>
</organism>
<evidence type="ECO:0000313" key="2">
    <source>
        <dbReference type="Proteomes" id="UP000813444"/>
    </source>
</evidence>
<dbReference type="Proteomes" id="UP000813444">
    <property type="component" value="Unassembled WGS sequence"/>
</dbReference>
<protein>
    <submittedName>
        <fullName evidence="1">Uncharacterized protein</fullName>
    </submittedName>
</protein>
<comment type="caution">
    <text evidence="1">The sequence shown here is derived from an EMBL/GenBank/DDBJ whole genome shotgun (WGS) entry which is preliminary data.</text>
</comment>